<feature type="binding site" evidence="7">
    <location>
        <position position="71"/>
    </location>
    <ligand>
        <name>Mg(2+)</name>
        <dbReference type="ChEBI" id="CHEBI:18420"/>
        <label>2</label>
    </ligand>
</feature>
<dbReference type="HAMAP" id="MF_00209">
    <property type="entry name" value="Inorganic_PPase"/>
    <property type="match status" value="1"/>
</dbReference>
<dbReference type="EC" id="3.6.1.1" evidence="7"/>
<dbReference type="PROSITE" id="PS00387">
    <property type="entry name" value="PPASE"/>
    <property type="match status" value="1"/>
</dbReference>
<dbReference type="FunFam" id="3.90.80.10:FF:000003">
    <property type="entry name" value="Inorganic pyrophosphatase"/>
    <property type="match status" value="1"/>
</dbReference>
<feature type="binding site" evidence="7">
    <location>
        <position position="66"/>
    </location>
    <ligand>
        <name>Mg(2+)</name>
        <dbReference type="ChEBI" id="CHEBI:18420"/>
        <label>1</label>
    </ligand>
</feature>
<organism evidence="8 9">
    <name type="scientific">'Catharanthus roseus' aster yellows phytoplasma</name>
    <dbReference type="NCBI Taxonomy" id="1193712"/>
    <lineage>
        <taxon>Bacteria</taxon>
        <taxon>Bacillati</taxon>
        <taxon>Mycoplasmatota</taxon>
        <taxon>Mollicutes</taxon>
        <taxon>Acholeplasmatales</taxon>
        <taxon>Acholeplasmataceae</taxon>
        <taxon>Candidatus Phytoplasma</taxon>
        <taxon>16SrI (Aster yellows group)</taxon>
    </lineage>
</organism>
<feature type="binding site" evidence="7">
    <location>
        <position position="30"/>
    </location>
    <ligand>
        <name>substrate</name>
    </ligand>
</feature>
<name>A0A4V0Z8Z8_9MOLU</name>
<dbReference type="GO" id="GO:0006796">
    <property type="term" value="P:phosphate-containing compound metabolic process"/>
    <property type="evidence" value="ECO:0007669"/>
    <property type="project" value="InterPro"/>
</dbReference>
<keyword evidence="3 7" id="KW-0479">Metal-binding</keyword>
<sequence>MNILHDINPERITKEEFIVVIEISQGSKKKYEIDKETGLLLLDRFLTTAFRYPINYGFVPLTHCEDNDPLDVLVLSQEILDPMTLVKCRPLGVIKMIDNDELDEKVIAVPVFDKYFSHLQDLKDMPLPMIAEIKHFFENYKALEKKKVVIEAIQDKQAAFSAIETSLLTYQKVIKPSLKKEKKQ</sequence>
<feature type="binding site" evidence="7">
    <location>
        <position position="71"/>
    </location>
    <ligand>
        <name>Mg(2+)</name>
        <dbReference type="ChEBI" id="CHEBI:18420"/>
        <label>1</label>
    </ligand>
</feature>
<keyword evidence="4 7" id="KW-0378">Hydrolase</keyword>
<dbReference type="CDD" id="cd00412">
    <property type="entry name" value="pyrophosphatase"/>
    <property type="match status" value="1"/>
</dbReference>
<accession>A0A4V0Z8Z8</accession>
<evidence type="ECO:0000313" key="8">
    <source>
        <dbReference type="EMBL" id="QBF24016.1"/>
    </source>
</evidence>
<dbReference type="GO" id="GO:0005737">
    <property type="term" value="C:cytoplasm"/>
    <property type="evidence" value="ECO:0007669"/>
    <property type="project" value="UniProtKB-SubCell"/>
</dbReference>
<comment type="subunit">
    <text evidence="7">Homohexamer.</text>
</comment>
<dbReference type="Pfam" id="PF00719">
    <property type="entry name" value="Pyrophosphatase"/>
    <property type="match status" value="1"/>
</dbReference>
<feature type="binding site" evidence="7">
    <location>
        <position position="103"/>
    </location>
    <ligand>
        <name>Mg(2+)</name>
        <dbReference type="ChEBI" id="CHEBI:18420"/>
        <label>1</label>
    </ligand>
</feature>
<evidence type="ECO:0000256" key="5">
    <source>
        <dbReference type="ARBA" id="ARBA00022842"/>
    </source>
</evidence>
<evidence type="ECO:0000256" key="7">
    <source>
        <dbReference type="HAMAP-Rule" id="MF_00209"/>
    </source>
</evidence>
<comment type="cofactor">
    <cofactor evidence="1 7">
        <name>Mg(2+)</name>
        <dbReference type="ChEBI" id="CHEBI:18420"/>
    </cofactor>
</comment>
<comment type="function">
    <text evidence="7">Catalyzes the hydrolysis of inorganic pyrophosphate (PPi) forming two phosphate ions.</text>
</comment>
<dbReference type="InterPro" id="IPR008162">
    <property type="entry name" value="Pyrophosphatase"/>
</dbReference>
<dbReference type="SUPFAM" id="SSF50324">
    <property type="entry name" value="Inorganic pyrophosphatase"/>
    <property type="match status" value="1"/>
</dbReference>
<proteinExistence type="inferred from homology"/>
<keyword evidence="5 7" id="KW-0460">Magnesium</keyword>
<dbReference type="InterPro" id="IPR036649">
    <property type="entry name" value="Pyrophosphatase_sf"/>
</dbReference>
<dbReference type="AlphaFoldDB" id="A0A4V0Z8Z8"/>
<evidence type="ECO:0000256" key="6">
    <source>
        <dbReference type="ARBA" id="ARBA00047820"/>
    </source>
</evidence>
<evidence type="ECO:0000256" key="2">
    <source>
        <dbReference type="ARBA" id="ARBA00022490"/>
    </source>
</evidence>
<dbReference type="PANTHER" id="PTHR10286">
    <property type="entry name" value="INORGANIC PYROPHOSPHATASE"/>
    <property type="match status" value="1"/>
</dbReference>
<gene>
    <name evidence="7" type="primary">ppa</name>
    <name evidence="8" type="ORF">EXT02_02390</name>
</gene>
<keyword evidence="9" id="KW-1185">Reference proteome</keyword>
<dbReference type="RefSeq" id="WP_011160520.1">
    <property type="nucleotide sequence ID" value="NZ_CP035949.1"/>
</dbReference>
<feature type="binding site" evidence="7">
    <location>
        <position position="56"/>
    </location>
    <ligand>
        <name>substrate</name>
    </ligand>
</feature>
<dbReference type="GO" id="GO:0004427">
    <property type="term" value="F:inorganic diphosphate phosphatase activity"/>
    <property type="evidence" value="ECO:0007669"/>
    <property type="project" value="UniProtKB-UniRule"/>
</dbReference>
<dbReference type="Proteomes" id="UP000289726">
    <property type="component" value="Chromosome"/>
</dbReference>
<evidence type="ECO:0000313" key="9">
    <source>
        <dbReference type="Proteomes" id="UP000289726"/>
    </source>
</evidence>
<reference evidence="8 9" key="1">
    <citation type="submission" date="2019-02" db="EMBL/GenBank/DDBJ databases">
        <title>Draft Genome Sequence of Maize Bushy Stunt-like Phytoplasma group 16SrI-B (Aster yellows) in South Africa.</title>
        <authorList>
            <person name="Coetzee B."/>
            <person name="Douglas-Smit N."/>
            <person name="Maree H.J."/>
            <person name="Burger J.T."/>
            <person name="Kruger K."/>
            <person name="Pietersen G."/>
        </authorList>
    </citation>
    <scope>NUCLEOTIDE SEQUENCE [LARGE SCALE GENOMIC DNA]</scope>
    <source>
        <strain evidence="8 9">De Villa</strain>
    </source>
</reference>
<dbReference type="Gene3D" id="3.90.80.10">
    <property type="entry name" value="Inorganic pyrophosphatase"/>
    <property type="match status" value="1"/>
</dbReference>
<dbReference type="GO" id="GO:0000287">
    <property type="term" value="F:magnesium ion binding"/>
    <property type="evidence" value="ECO:0007669"/>
    <property type="project" value="UniProtKB-UniRule"/>
</dbReference>
<comment type="subcellular location">
    <subcellularLocation>
        <location evidence="7">Cytoplasm</location>
    </subcellularLocation>
</comment>
<evidence type="ECO:0000256" key="4">
    <source>
        <dbReference type="ARBA" id="ARBA00022801"/>
    </source>
</evidence>
<comment type="similarity">
    <text evidence="7">Belongs to the PPase family.</text>
</comment>
<protein>
    <recommendedName>
        <fullName evidence="7">Inorganic pyrophosphatase</fullName>
        <ecNumber evidence="7">3.6.1.1</ecNumber>
    </recommendedName>
    <alternativeName>
        <fullName evidence="7">Pyrophosphate phospho-hydrolase</fullName>
        <shortName evidence="7">PPase</shortName>
    </alternativeName>
</protein>
<dbReference type="EMBL" id="CP035949">
    <property type="protein sequence ID" value="QBF24016.1"/>
    <property type="molecule type" value="Genomic_DNA"/>
</dbReference>
<evidence type="ECO:0000256" key="3">
    <source>
        <dbReference type="ARBA" id="ARBA00022723"/>
    </source>
</evidence>
<feature type="binding site" evidence="7">
    <location>
        <position position="140"/>
    </location>
    <ligand>
        <name>substrate</name>
    </ligand>
</feature>
<comment type="catalytic activity">
    <reaction evidence="6 7">
        <text>diphosphate + H2O = 2 phosphate + H(+)</text>
        <dbReference type="Rhea" id="RHEA:24576"/>
        <dbReference type="ChEBI" id="CHEBI:15377"/>
        <dbReference type="ChEBI" id="CHEBI:15378"/>
        <dbReference type="ChEBI" id="CHEBI:33019"/>
        <dbReference type="ChEBI" id="CHEBI:43474"/>
        <dbReference type="EC" id="3.6.1.1"/>
    </reaction>
</comment>
<feature type="binding site" evidence="7">
    <location>
        <position position="44"/>
    </location>
    <ligand>
        <name>substrate</name>
    </ligand>
</feature>
<keyword evidence="2 7" id="KW-0963">Cytoplasm</keyword>
<evidence type="ECO:0000256" key="1">
    <source>
        <dbReference type="ARBA" id="ARBA00001946"/>
    </source>
</evidence>